<keyword evidence="2" id="KW-1185">Reference proteome</keyword>
<evidence type="ECO:0000313" key="2">
    <source>
        <dbReference type="Proteomes" id="UP001164929"/>
    </source>
</evidence>
<reference evidence="1" key="1">
    <citation type="journal article" date="2023" name="Mol. Ecol. Resour.">
        <title>Chromosome-level genome assembly of a triploid poplar Populus alba 'Berolinensis'.</title>
        <authorList>
            <person name="Chen S."/>
            <person name="Yu Y."/>
            <person name="Wang X."/>
            <person name="Wang S."/>
            <person name="Zhang T."/>
            <person name="Zhou Y."/>
            <person name="He R."/>
            <person name="Meng N."/>
            <person name="Wang Y."/>
            <person name="Liu W."/>
            <person name="Liu Z."/>
            <person name="Liu J."/>
            <person name="Guo Q."/>
            <person name="Huang H."/>
            <person name="Sederoff R.R."/>
            <person name="Wang G."/>
            <person name="Qu G."/>
            <person name="Chen S."/>
        </authorList>
    </citation>
    <scope>NUCLEOTIDE SEQUENCE</scope>
    <source>
        <strain evidence="1">SC-2020</strain>
    </source>
</reference>
<dbReference type="EMBL" id="JAQIZT010000017">
    <property type="protein sequence ID" value="KAJ6959560.1"/>
    <property type="molecule type" value="Genomic_DNA"/>
</dbReference>
<dbReference type="Proteomes" id="UP001164929">
    <property type="component" value="Chromosome 17"/>
</dbReference>
<accession>A0AAD6PSL1</accession>
<organism evidence="1 2">
    <name type="scientific">Populus alba x Populus x berolinensis</name>
    <dbReference type="NCBI Taxonomy" id="444605"/>
    <lineage>
        <taxon>Eukaryota</taxon>
        <taxon>Viridiplantae</taxon>
        <taxon>Streptophyta</taxon>
        <taxon>Embryophyta</taxon>
        <taxon>Tracheophyta</taxon>
        <taxon>Spermatophyta</taxon>
        <taxon>Magnoliopsida</taxon>
        <taxon>eudicotyledons</taxon>
        <taxon>Gunneridae</taxon>
        <taxon>Pentapetalae</taxon>
        <taxon>rosids</taxon>
        <taxon>fabids</taxon>
        <taxon>Malpighiales</taxon>
        <taxon>Salicaceae</taxon>
        <taxon>Saliceae</taxon>
        <taxon>Populus</taxon>
    </lineage>
</organism>
<sequence length="102" mass="12037">MEMDSTCTLMQQNKKLKKDVDFPIEKQGTSHEKLMSKMHKFNSTNTRISGRTILKFNSVKRYCSDVRNGWLPLNDEDEMNWKLGRVKNAYKRSNYVVLTFIV</sequence>
<proteinExistence type="predicted"/>
<protein>
    <submittedName>
        <fullName evidence="1">Uncharacterized protein</fullName>
    </submittedName>
</protein>
<name>A0AAD6PSL1_9ROSI</name>
<comment type="caution">
    <text evidence="1">The sequence shown here is derived from an EMBL/GenBank/DDBJ whole genome shotgun (WGS) entry which is preliminary data.</text>
</comment>
<dbReference type="AlphaFoldDB" id="A0AAD6PSL1"/>
<gene>
    <name evidence="1" type="ORF">NC653_037798</name>
</gene>
<evidence type="ECO:0000313" key="1">
    <source>
        <dbReference type="EMBL" id="KAJ6959560.1"/>
    </source>
</evidence>